<evidence type="ECO:0000256" key="5">
    <source>
        <dbReference type="ARBA" id="ARBA00022989"/>
    </source>
</evidence>
<dbReference type="RefSeq" id="WP_345021862.1">
    <property type="nucleotide sequence ID" value="NZ_BAABDO010000039.1"/>
</dbReference>
<feature type="domain" description="ABC transmembrane type-1" evidence="8">
    <location>
        <begin position="92"/>
        <end position="281"/>
    </location>
</feature>
<keyword evidence="5 7" id="KW-1133">Transmembrane helix</keyword>
<evidence type="ECO:0000259" key="8">
    <source>
        <dbReference type="PROSITE" id="PS50928"/>
    </source>
</evidence>
<feature type="transmembrane region" description="Helical" evidence="7">
    <location>
        <begin position="160"/>
        <end position="177"/>
    </location>
</feature>
<evidence type="ECO:0000256" key="2">
    <source>
        <dbReference type="ARBA" id="ARBA00022448"/>
    </source>
</evidence>
<proteinExistence type="inferred from homology"/>
<dbReference type="PANTHER" id="PTHR43744">
    <property type="entry name" value="ABC TRANSPORTER PERMEASE PROTEIN MG189-RELATED-RELATED"/>
    <property type="match status" value="1"/>
</dbReference>
<keyword evidence="2 7" id="KW-0813">Transport</keyword>
<sequence>MTAVLSRPGRSGGARRRSGRLRGLWDASPLTYLTLIAALVLSIFPIYWMIIVATRGNEVVGAVPPPMTPGGNFGDNVGRLFDNPDAYFAKGLVNSAIVSSCVTVSTVFFASLAGFAFAKLRFRGKNALLLVIIATMMIPVQMGIIPLYMIMVELGWQNRLQAVIVPFLVTGFGVFMMRQYADQAVPDELIEAARVDGCTTFGLYWRVVLPALRPAAGVLGLFTFMQTWNEFMWPLAVLNPENPTVQLSINNLANAYFKDYTLMFAGTTLAILPLLIVFILFGRQIIGGIMEGAIKA</sequence>
<dbReference type="SUPFAM" id="SSF161098">
    <property type="entry name" value="MetI-like"/>
    <property type="match status" value="1"/>
</dbReference>
<keyword evidence="4 7" id="KW-0812">Transmembrane</keyword>
<evidence type="ECO:0000256" key="3">
    <source>
        <dbReference type="ARBA" id="ARBA00022475"/>
    </source>
</evidence>
<feature type="transmembrane region" description="Helical" evidence="7">
    <location>
        <begin position="260"/>
        <end position="281"/>
    </location>
</feature>
<dbReference type="PROSITE" id="PS50928">
    <property type="entry name" value="ABC_TM1"/>
    <property type="match status" value="1"/>
</dbReference>
<comment type="caution">
    <text evidence="9">The sequence shown here is derived from an EMBL/GenBank/DDBJ whole genome shotgun (WGS) entry which is preliminary data.</text>
</comment>
<dbReference type="InterPro" id="IPR000515">
    <property type="entry name" value="MetI-like"/>
</dbReference>
<keyword evidence="6 7" id="KW-0472">Membrane</keyword>
<comment type="subcellular location">
    <subcellularLocation>
        <location evidence="1 7">Cell membrane</location>
        <topology evidence="1 7">Multi-pass membrane protein</topology>
    </subcellularLocation>
</comment>
<protein>
    <submittedName>
        <fullName evidence="9">Carbohydrate ABC transporter permease</fullName>
    </submittedName>
</protein>
<name>A0ABP7YWI9_9ACTN</name>
<keyword evidence="10" id="KW-1185">Reference proteome</keyword>
<keyword evidence="3" id="KW-1003">Cell membrane</keyword>
<accession>A0ABP7YWI9</accession>
<feature type="transmembrane region" description="Helical" evidence="7">
    <location>
        <begin position="203"/>
        <end position="225"/>
    </location>
</feature>
<feature type="transmembrane region" description="Helical" evidence="7">
    <location>
        <begin position="30"/>
        <end position="50"/>
    </location>
</feature>
<dbReference type="CDD" id="cd06261">
    <property type="entry name" value="TM_PBP2"/>
    <property type="match status" value="1"/>
</dbReference>
<feature type="transmembrane region" description="Helical" evidence="7">
    <location>
        <begin position="92"/>
        <end position="115"/>
    </location>
</feature>
<dbReference type="InterPro" id="IPR035906">
    <property type="entry name" value="MetI-like_sf"/>
</dbReference>
<evidence type="ECO:0000256" key="1">
    <source>
        <dbReference type="ARBA" id="ARBA00004651"/>
    </source>
</evidence>
<organism evidence="9 10">
    <name type="scientific">Actinomadura keratinilytica</name>
    <dbReference type="NCBI Taxonomy" id="547461"/>
    <lineage>
        <taxon>Bacteria</taxon>
        <taxon>Bacillati</taxon>
        <taxon>Actinomycetota</taxon>
        <taxon>Actinomycetes</taxon>
        <taxon>Streptosporangiales</taxon>
        <taxon>Thermomonosporaceae</taxon>
        <taxon>Actinomadura</taxon>
    </lineage>
</organism>
<evidence type="ECO:0000313" key="9">
    <source>
        <dbReference type="EMBL" id="GAA4141998.1"/>
    </source>
</evidence>
<evidence type="ECO:0000256" key="6">
    <source>
        <dbReference type="ARBA" id="ARBA00023136"/>
    </source>
</evidence>
<dbReference type="PANTHER" id="PTHR43744:SF12">
    <property type="entry name" value="ABC TRANSPORTER PERMEASE PROTEIN MG189-RELATED"/>
    <property type="match status" value="1"/>
</dbReference>
<dbReference type="Pfam" id="PF00528">
    <property type="entry name" value="BPD_transp_1"/>
    <property type="match status" value="1"/>
</dbReference>
<evidence type="ECO:0000256" key="7">
    <source>
        <dbReference type="RuleBase" id="RU363032"/>
    </source>
</evidence>
<feature type="transmembrane region" description="Helical" evidence="7">
    <location>
        <begin position="127"/>
        <end position="148"/>
    </location>
</feature>
<dbReference type="Proteomes" id="UP001500266">
    <property type="component" value="Unassembled WGS sequence"/>
</dbReference>
<comment type="similarity">
    <text evidence="7">Belongs to the binding-protein-dependent transport system permease family.</text>
</comment>
<evidence type="ECO:0000313" key="10">
    <source>
        <dbReference type="Proteomes" id="UP001500266"/>
    </source>
</evidence>
<reference evidence="10" key="1">
    <citation type="journal article" date="2019" name="Int. J. Syst. Evol. Microbiol.">
        <title>The Global Catalogue of Microorganisms (GCM) 10K type strain sequencing project: providing services to taxonomists for standard genome sequencing and annotation.</title>
        <authorList>
            <consortium name="The Broad Institute Genomics Platform"/>
            <consortium name="The Broad Institute Genome Sequencing Center for Infectious Disease"/>
            <person name="Wu L."/>
            <person name="Ma J."/>
        </authorList>
    </citation>
    <scope>NUCLEOTIDE SEQUENCE [LARGE SCALE GENOMIC DNA]</scope>
    <source>
        <strain evidence="10">JCM 17316</strain>
    </source>
</reference>
<evidence type="ECO:0000256" key="4">
    <source>
        <dbReference type="ARBA" id="ARBA00022692"/>
    </source>
</evidence>
<dbReference type="Gene3D" id="1.10.3720.10">
    <property type="entry name" value="MetI-like"/>
    <property type="match status" value="1"/>
</dbReference>
<gene>
    <name evidence="9" type="ORF">GCM10022416_30550</name>
</gene>
<dbReference type="EMBL" id="BAABDO010000039">
    <property type="protein sequence ID" value="GAA4141998.1"/>
    <property type="molecule type" value="Genomic_DNA"/>
</dbReference>